<dbReference type="RefSeq" id="WP_091023001.1">
    <property type="nucleotide sequence ID" value="NZ_BKAE01000001.1"/>
</dbReference>
<dbReference type="Proteomes" id="UP000199004">
    <property type="component" value="Unassembled WGS sequence"/>
</dbReference>
<feature type="transmembrane region" description="Helical" evidence="1">
    <location>
        <begin position="142"/>
        <end position="164"/>
    </location>
</feature>
<keyword evidence="1" id="KW-1133">Transmembrane helix</keyword>
<feature type="transmembrane region" description="Helical" evidence="1">
    <location>
        <begin position="218"/>
        <end position="237"/>
    </location>
</feature>
<feature type="transmembrane region" description="Helical" evidence="1">
    <location>
        <begin position="98"/>
        <end position="122"/>
    </location>
</feature>
<name>A0A1G9XKG9_9ACTN</name>
<keyword evidence="1" id="KW-0812">Transmembrane</keyword>
<accession>A0A1G9XKG9</accession>
<keyword evidence="1" id="KW-0472">Membrane</keyword>
<feature type="transmembrane region" description="Helical" evidence="1">
    <location>
        <begin position="171"/>
        <end position="189"/>
    </location>
</feature>
<dbReference type="AlphaFoldDB" id="A0A1G9XKG9"/>
<evidence type="ECO:0000256" key="1">
    <source>
        <dbReference type="SAM" id="Phobius"/>
    </source>
</evidence>
<gene>
    <name evidence="2" type="ORF">SAMN05192576_1400</name>
</gene>
<feature type="transmembrane region" description="Helical" evidence="1">
    <location>
        <begin position="58"/>
        <end position="77"/>
    </location>
</feature>
<dbReference type="OrthoDB" id="3214234at2"/>
<organism evidence="2 3">
    <name type="scientific">Nocardioides szechwanensis</name>
    <dbReference type="NCBI Taxonomy" id="1005944"/>
    <lineage>
        <taxon>Bacteria</taxon>
        <taxon>Bacillati</taxon>
        <taxon>Actinomycetota</taxon>
        <taxon>Actinomycetes</taxon>
        <taxon>Propionibacteriales</taxon>
        <taxon>Nocardioidaceae</taxon>
        <taxon>Nocardioides</taxon>
    </lineage>
</organism>
<feature type="transmembrane region" description="Helical" evidence="1">
    <location>
        <begin position="12"/>
        <end position="38"/>
    </location>
</feature>
<dbReference type="STRING" id="1005944.SAMN05192576_1400"/>
<dbReference type="EMBL" id="FNIC01000001">
    <property type="protein sequence ID" value="SDM97274.1"/>
    <property type="molecule type" value="Genomic_DNA"/>
</dbReference>
<proteinExistence type="predicted"/>
<evidence type="ECO:0000313" key="3">
    <source>
        <dbReference type="Proteomes" id="UP000199004"/>
    </source>
</evidence>
<evidence type="ECO:0008006" key="4">
    <source>
        <dbReference type="Google" id="ProtNLM"/>
    </source>
</evidence>
<sequence>MIRQLRSETAKVTTTTTIVGLLAALAGLVVLAIVVHTYALPDERLAAGDGQRELLTDIGISLGGLFAALIGALSITAEFRTGTIRPTVLATPRRARVIAAKALVSAGTGALAVIVSVVTASVAAQVTLSIRGLASTPTAGDYVELLAGGAIAGGLLGVIGLAVGAIIRAQVPTFVALFIWLLFIENVLVELPDAHRFVPGALAQGITGLNREGVLQDVWPAALLLCVYAAGALLVSVDATRRRDIA</sequence>
<keyword evidence="3" id="KW-1185">Reference proteome</keyword>
<evidence type="ECO:0000313" key="2">
    <source>
        <dbReference type="EMBL" id="SDM97274.1"/>
    </source>
</evidence>
<reference evidence="3" key="1">
    <citation type="submission" date="2016-10" db="EMBL/GenBank/DDBJ databases">
        <authorList>
            <person name="Varghese N."/>
            <person name="Submissions S."/>
        </authorList>
    </citation>
    <scope>NUCLEOTIDE SEQUENCE [LARGE SCALE GENOMIC DNA]</scope>
    <source>
        <strain evidence="3">CGMCC 1.11147</strain>
    </source>
</reference>
<protein>
    <recommendedName>
        <fullName evidence="4">ABC-2 type transport system permease protein</fullName>
    </recommendedName>
</protein>